<evidence type="ECO:0000256" key="7">
    <source>
        <dbReference type="ARBA" id="ARBA00023128"/>
    </source>
</evidence>
<dbReference type="EMBL" id="AKHW03004519">
    <property type="protein sequence ID" value="KYO29714.1"/>
    <property type="molecule type" value="Genomic_DNA"/>
</dbReference>
<evidence type="ECO:0000313" key="14">
    <source>
        <dbReference type="Proteomes" id="UP000050525"/>
    </source>
</evidence>
<dbReference type="PANTHER" id="PTHR12428">
    <property type="entry name" value="OXA1"/>
    <property type="match status" value="1"/>
</dbReference>
<keyword evidence="5" id="KW-0809">Transit peptide</keyword>
<dbReference type="Proteomes" id="UP000050525">
    <property type="component" value="Unassembled WGS sequence"/>
</dbReference>
<dbReference type="InterPro" id="IPR028055">
    <property type="entry name" value="YidC/Oxa/ALB_C"/>
</dbReference>
<feature type="transmembrane region" description="Helical" evidence="11">
    <location>
        <begin position="122"/>
        <end position="143"/>
    </location>
</feature>
<dbReference type="GO" id="GO:0032979">
    <property type="term" value="P:protein insertion into mitochondrial inner membrane from matrix"/>
    <property type="evidence" value="ECO:0007669"/>
    <property type="project" value="TreeGrafter"/>
</dbReference>
<comment type="caution">
    <text evidence="13">The sequence shown here is derived from an EMBL/GenBank/DDBJ whole genome shotgun (WGS) entry which is preliminary data.</text>
</comment>
<evidence type="ECO:0000256" key="1">
    <source>
        <dbReference type="ARBA" id="ARBA00004448"/>
    </source>
</evidence>
<keyword evidence="8 11" id="KW-0472">Membrane</keyword>
<dbReference type="GO" id="GO:0005743">
    <property type="term" value="C:mitochondrial inner membrane"/>
    <property type="evidence" value="ECO:0007669"/>
    <property type="project" value="UniProtKB-SubCell"/>
</dbReference>
<dbReference type="PANTHER" id="PTHR12428:SF66">
    <property type="entry name" value="MITOCHONDRIAL INNER MEMBRANE PROTEIN OXA1L"/>
    <property type="match status" value="1"/>
</dbReference>
<comment type="similarity">
    <text evidence="2 9">Belongs to the OXA1/ALB3/YidC family.</text>
</comment>
<keyword evidence="6 11" id="KW-1133">Transmembrane helix</keyword>
<feature type="region of interest" description="Disordered" evidence="10">
    <location>
        <begin position="385"/>
        <end position="408"/>
    </location>
</feature>
<evidence type="ECO:0000313" key="13">
    <source>
        <dbReference type="EMBL" id="KYO29714.1"/>
    </source>
</evidence>
<feature type="transmembrane region" description="Helical" evidence="11">
    <location>
        <begin position="563"/>
        <end position="580"/>
    </location>
</feature>
<dbReference type="NCBIfam" id="TIGR03592">
    <property type="entry name" value="yidC_oxa1_cterm"/>
    <property type="match status" value="1"/>
</dbReference>
<keyword evidence="14" id="KW-1185">Reference proteome</keyword>
<dbReference type="AlphaFoldDB" id="A0A151MZ01"/>
<feature type="domain" description="Membrane insertase YidC/Oxa/ALB C-terminal" evidence="12">
    <location>
        <begin position="124"/>
        <end position="314"/>
    </location>
</feature>
<feature type="transmembrane region" description="Helical" evidence="11">
    <location>
        <begin position="246"/>
        <end position="264"/>
    </location>
</feature>
<keyword evidence="7" id="KW-0496">Mitochondrion</keyword>
<keyword evidence="4" id="KW-0999">Mitochondrion inner membrane</keyword>
<proteinExistence type="inferred from homology"/>
<feature type="transmembrane region" description="Helical" evidence="11">
    <location>
        <begin position="439"/>
        <end position="461"/>
    </location>
</feature>
<protein>
    <submittedName>
        <fullName evidence="13">Mitochondrial inner membrane protein OXA1L</fullName>
    </submittedName>
</protein>
<dbReference type="InterPro" id="IPR001708">
    <property type="entry name" value="YidC/ALB3/OXA1/COX18"/>
</dbReference>
<feature type="domain" description="Membrane insertase YidC/Oxa/ALB C-terminal" evidence="12">
    <location>
        <begin position="441"/>
        <end position="631"/>
    </location>
</feature>
<feature type="transmembrane region" description="Helical" evidence="11">
    <location>
        <begin position="280"/>
        <end position="304"/>
    </location>
</feature>
<dbReference type="STRING" id="8496.A0A151MZ01"/>
<evidence type="ECO:0000256" key="10">
    <source>
        <dbReference type="SAM" id="MobiDB-lite"/>
    </source>
</evidence>
<evidence type="ECO:0000256" key="4">
    <source>
        <dbReference type="ARBA" id="ARBA00022792"/>
    </source>
</evidence>
<evidence type="ECO:0000256" key="8">
    <source>
        <dbReference type="ARBA" id="ARBA00023136"/>
    </source>
</evidence>
<dbReference type="CDD" id="cd20069">
    <property type="entry name" value="5TM_Oxa1-like"/>
    <property type="match status" value="2"/>
</dbReference>
<sequence length="717" mass="79539">MAAAAGRGWRQLGPAGLGPVLRALQRQTHSGTILPTWLHGRTQQGTPLALGSRAQSTAAASTPVLSAASLVPPVTPVPGTELDVSGLGPELELSLSELGLASYTPVGLIQTMLESLHVHLGLPWWGAIVAGTVMFRCLAFPLIMKGQREVVKINNHMPQITRLTNIMNDARCSGNQFEFSKAYMDLITYRKVNKVNPMYGFLPALVQAPVFISFFIALRKMTDLPVPSMQSGGLAWFPDLTVADPFYILPLVATGSAMAVMQLGTEGDMNNPNVKMMTRVFWAVPLIILPFTFKLSTAVFTYWLTSNTLSLVQVGLLRLPAVRAWFRIPPRVEHKPELLPKREGFFENLKTGWKNAALAQKMEEREQRIKNHLALAANGPLRQTFSHNPLKPQEGQTGRPGPGPGPELELSLSELGLGNYTPVGLIQTVLESLHVHLGLPWWGAIMAATALARFLVFPLILKGQREETKFSNQLPEITRFTTLLSEARRSGNHSQFAKVNSDLMRYQQANYINPLAIFLGPFVQVPVFISFFIALREMTILPVPSMQSGGLAWFPDLTAPDPFYILPLAVTGSSLLMVQLGAESGVDIPHLKIIKTVFRVIPLVILPLTITFPTAMITYWLTSNVLALVQVGLLRIPAVRTWLRIPERVKHKRELFPNNEGFYQNLTDEWKNIWIRWHMEEMCLKQMAEEEPPGAGSERTPAPDIHPQSFEAPKRPD</sequence>
<organism evidence="13 14">
    <name type="scientific">Alligator mississippiensis</name>
    <name type="common">American alligator</name>
    <dbReference type="NCBI Taxonomy" id="8496"/>
    <lineage>
        <taxon>Eukaryota</taxon>
        <taxon>Metazoa</taxon>
        <taxon>Chordata</taxon>
        <taxon>Craniata</taxon>
        <taxon>Vertebrata</taxon>
        <taxon>Euteleostomi</taxon>
        <taxon>Archelosauria</taxon>
        <taxon>Archosauria</taxon>
        <taxon>Crocodylia</taxon>
        <taxon>Alligatoridae</taxon>
        <taxon>Alligatorinae</taxon>
        <taxon>Alligator</taxon>
    </lineage>
</organism>
<name>A0A151MZ01_ALLMI</name>
<evidence type="ECO:0000256" key="6">
    <source>
        <dbReference type="ARBA" id="ARBA00022989"/>
    </source>
</evidence>
<comment type="subcellular location">
    <subcellularLocation>
        <location evidence="9">Membrane</location>
        <topology evidence="9">Multi-pass membrane protein</topology>
    </subcellularLocation>
    <subcellularLocation>
        <location evidence="1">Mitochondrion inner membrane</location>
        <topology evidence="1">Multi-pass membrane protein</topology>
    </subcellularLocation>
</comment>
<gene>
    <name evidence="13" type="primary">OXA1L</name>
    <name evidence="13" type="ORF">Y1Q_0005961</name>
</gene>
<evidence type="ECO:0000256" key="5">
    <source>
        <dbReference type="ARBA" id="ARBA00022946"/>
    </source>
</evidence>
<evidence type="ECO:0000256" key="3">
    <source>
        <dbReference type="ARBA" id="ARBA00022692"/>
    </source>
</evidence>
<feature type="region of interest" description="Disordered" evidence="10">
    <location>
        <begin position="688"/>
        <end position="717"/>
    </location>
</feature>
<evidence type="ECO:0000256" key="9">
    <source>
        <dbReference type="RuleBase" id="RU003945"/>
    </source>
</evidence>
<evidence type="ECO:0000256" key="11">
    <source>
        <dbReference type="SAM" id="Phobius"/>
    </source>
</evidence>
<reference evidence="13 14" key="1">
    <citation type="journal article" date="2012" name="Genome Biol.">
        <title>Sequencing three crocodilian genomes to illuminate the evolution of archosaurs and amniotes.</title>
        <authorList>
            <person name="St John J.A."/>
            <person name="Braun E.L."/>
            <person name="Isberg S.R."/>
            <person name="Miles L.G."/>
            <person name="Chong A.Y."/>
            <person name="Gongora J."/>
            <person name="Dalzell P."/>
            <person name="Moran C."/>
            <person name="Bed'hom B."/>
            <person name="Abzhanov A."/>
            <person name="Burgess S.C."/>
            <person name="Cooksey A.M."/>
            <person name="Castoe T.A."/>
            <person name="Crawford N.G."/>
            <person name="Densmore L.D."/>
            <person name="Drew J.C."/>
            <person name="Edwards S.V."/>
            <person name="Faircloth B.C."/>
            <person name="Fujita M.K."/>
            <person name="Greenwold M.J."/>
            <person name="Hoffmann F.G."/>
            <person name="Howard J.M."/>
            <person name="Iguchi T."/>
            <person name="Janes D.E."/>
            <person name="Khan S.Y."/>
            <person name="Kohno S."/>
            <person name="de Koning A.J."/>
            <person name="Lance S.L."/>
            <person name="McCarthy F.M."/>
            <person name="McCormack J.E."/>
            <person name="Merchant M.E."/>
            <person name="Peterson D.G."/>
            <person name="Pollock D.D."/>
            <person name="Pourmand N."/>
            <person name="Raney B.J."/>
            <person name="Roessler K.A."/>
            <person name="Sanford J.R."/>
            <person name="Sawyer R.H."/>
            <person name="Schmidt C.J."/>
            <person name="Triplett E.W."/>
            <person name="Tuberville T.D."/>
            <person name="Venegas-Anaya M."/>
            <person name="Howard J.T."/>
            <person name="Jarvis E.D."/>
            <person name="Guillette L.J.Jr."/>
            <person name="Glenn T.C."/>
            <person name="Green R.E."/>
            <person name="Ray D.A."/>
        </authorList>
    </citation>
    <scope>NUCLEOTIDE SEQUENCE [LARGE SCALE GENOMIC DNA]</scope>
    <source>
        <strain evidence="13">KSC_2009_1</strain>
    </source>
</reference>
<feature type="transmembrane region" description="Helical" evidence="11">
    <location>
        <begin position="511"/>
        <end position="535"/>
    </location>
</feature>
<evidence type="ECO:0000259" key="12">
    <source>
        <dbReference type="Pfam" id="PF02096"/>
    </source>
</evidence>
<keyword evidence="3 9" id="KW-0812">Transmembrane</keyword>
<dbReference type="Pfam" id="PF02096">
    <property type="entry name" value="60KD_IMP"/>
    <property type="match status" value="2"/>
</dbReference>
<dbReference type="GO" id="GO:0032977">
    <property type="term" value="F:membrane insertase activity"/>
    <property type="evidence" value="ECO:0007669"/>
    <property type="project" value="InterPro"/>
</dbReference>
<evidence type="ECO:0000256" key="2">
    <source>
        <dbReference type="ARBA" id="ARBA00009877"/>
    </source>
</evidence>
<accession>A0A151MZ01</accession>
<dbReference type="eggNOG" id="KOG1239">
    <property type="taxonomic scope" value="Eukaryota"/>
</dbReference>
<feature type="transmembrane region" description="Helical" evidence="11">
    <location>
        <begin position="199"/>
        <end position="218"/>
    </location>
</feature>
<feature type="transmembrane region" description="Helical" evidence="11">
    <location>
        <begin position="600"/>
        <end position="619"/>
    </location>
</feature>